<keyword evidence="3" id="KW-1185">Reference proteome</keyword>
<proteinExistence type="predicted"/>
<dbReference type="RefSeq" id="WP_184930506.1">
    <property type="nucleotide sequence ID" value="NZ_JACHJY010000002.1"/>
</dbReference>
<organism evidence="2 3">
    <name type="scientific">Streptomyces nymphaeiformis</name>
    <dbReference type="NCBI Taxonomy" id="2663842"/>
    <lineage>
        <taxon>Bacteria</taxon>
        <taxon>Bacillati</taxon>
        <taxon>Actinomycetota</taxon>
        <taxon>Actinomycetes</taxon>
        <taxon>Kitasatosporales</taxon>
        <taxon>Streptomycetaceae</taxon>
        <taxon>Streptomyces</taxon>
    </lineage>
</organism>
<dbReference type="EMBL" id="JACHJY010000002">
    <property type="protein sequence ID" value="MBB4980986.1"/>
    <property type="molecule type" value="Genomic_DNA"/>
</dbReference>
<evidence type="ECO:0000313" key="2">
    <source>
        <dbReference type="EMBL" id="MBB4980986.1"/>
    </source>
</evidence>
<evidence type="ECO:0000313" key="3">
    <source>
        <dbReference type="Proteomes" id="UP000582643"/>
    </source>
</evidence>
<feature type="domain" description="A-factor biosynthesis hotdog" evidence="1">
    <location>
        <begin position="24"/>
        <end position="156"/>
    </location>
</feature>
<name>A0A7W7XB34_9ACTN</name>
<comment type="caution">
    <text evidence="2">The sequence shown here is derived from an EMBL/GenBank/DDBJ whole genome shotgun (WGS) entry which is preliminary data.</text>
</comment>
<evidence type="ECO:0000259" key="1">
    <source>
        <dbReference type="Pfam" id="PF03756"/>
    </source>
</evidence>
<dbReference type="GO" id="GO:0016740">
    <property type="term" value="F:transferase activity"/>
    <property type="evidence" value="ECO:0007669"/>
    <property type="project" value="InterPro"/>
</dbReference>
<accession>A0A7W7XB34</accession>
<dbReference type="Pfam" id="PF03756">
    <property type="entry name" value="AfsA"/>
    <property type="match status" value="2"/>
</dbReference>
<protein>
    <recommendedName>
        <fullName evidence="1">A-factor biosynthesis hotdog domain-containing protein</fullName>
    </recommendedName>
</protein>
<dbReference type="InterPro" id="IPR047757">
    <property type="entry name" value="AfsA-like"/>
</dbReference>
<dbReference type="AlphaFoldDB" id="A0A7W7XB34"/>
<dbReference type="InterPro" id="IPR005509">
    <property type="entry name" value="AfsA_hotdog_dom"/>
</dbReference>
<sequence>MSSLDLVHDEAALSAAHVPQVFTHKTNPSEVLLTGWCRTGPDAFAVTARWPRAHGFYVHRDGLLDPLLLSESIRQTLPLLSHAEYGVPLDHHLLWQDFRWELDPAAARDEGHGADVELRITATDVKYRGTRAAALVLHVEAWRQGARLAEARTHFTVQDPAVYRRLRGRYADLVLANARALPAPPPAPAPVRGGRHDEDVVLARADGEGRWQLRVDTSHPILFDHPVDHAPGMLLLEAARQAAQASSPRPTAVVGMEAVFTRYAELDAPCWIDARPLPGAPTGRQRILVTARQHDEEIFTDVVTLGEV</sequence>
<gene>
    <name evidence="2" type="ORF">GGE06_001894</name>
</gene>
<dbReference type="Proteomes" id="UP000582643">
    <property type="component" value="Unassembled WGS sequence"/>
</dbReference>
<reference evidence="2 3" key="1">
    <citation type="submission" date="2020-08" db="EMBL/GenBank/DDBJ databases">
        <title>Genomic Encyclopedia of Type Strains, Phase III (KMG-III): the genomes of soil and plant-associated and newly described type strains.</title>
        <authorList>
            <person name="Whitman W."/>
        </authorList>
    </citation>
    <scope>NUCLEOTIDE SEQUENCE [LARGE SCALE GENOMIC DNA]</scope>
    <source>
        <strain evidence="2 3">SFB5A</strain>
    </source>
</reference>
<dbReference type="NCBIfam" id="NF041195">
    <property type="entry name" value="ScbA_BarX_GamBu"/>
    <property type="match status" value="1"/>
</dbReference>
<feature type="domain" description="A-factor biosynthesis hotdog" evidence="1">
    <location>
        <begin position="195"/>
        <end position="298"/>
    </location>
</feature>